<feature type="transmembrane region" description="Helical" evidence="2">
    <location>
        <begin position="94"/>
        <end position="118"/>
    </location>
</feature>
<dbReference type="EMBL" id="CAJHCQ010000045">
    <property type="protein sequence ID" value="CAD6562161.1"/>
    <property type="molecule type" value="Genomic_DNA"/>
</dbReference>
<evidence type="ECO:0000256" key="1">
    <source>
        <dbReference type="SAM" id="MobiDB-lite"/>
    </source>
</evidence>
<feature type="region of interest" description="Disordered" evidence="1">
    <location>
        <begin position="1"/>
        <end position="47"/>
    </location>
</feature>
<feature type="compositionally biased region" description="Basic and acidic residues" evidence="1">
    <location>
        <begin position="18"/>
        <end position="39"/>
    </location>
</feature>
<keyword evidence="2" id="KW-1133">Transmembrane helix</keyword>
<protein>
    <recommendedName>
        <fullName evidence="5">SMODS and SLOG-associating 2TM effector domain-containing protein</fullName>
    </recommendedName>
</protein>
<gene>
    <name evidence="3" type="ORF">LMG27952_07694</name>
</gene>
<evidence type="ECO:0000313" key="3">
    <source>
        <dbReference type="EMBL" id="CAD6562161.1"/>
    </source>
</evidence>
<keyword evidence="2" id="KW-0472">Membrane</keyword>
<keyword evidence="2" id="KW-0812">Transmembrane</keyword>
<name>A0ABM8PBQ8_9BURK</name>
<feature type="transmembrane region" description="Helical" evidence="2">
    <location>
        <begin position="70"/>
        <end position="88"/>
    </location>
</feature>
<comment type="caution">
    <text evidence="3">The sequence shown here is derived from an EMBL/GenBank/DDBJ whole genome shotgun (WGS) entry which is preliminary data.</text>
</comment>
<evidence type="ECO:0000256" key="2">
    <source>
        <dbReference type="SAM" id="Phobius"/>
    </source>
</evidence>
<accession>A0ABM8PBQ8</accession>
<proteinExistence type="predicted"/>
<dbReference type="Proteomes" id="UP000656319">
    <property type="component" value="Unassembled WGS sequence"/>
</dbReference>
<evidence type="ECO:0008006" key="5">
    <source>
        <dbReference type="Google" id="ProtNLM"/>
    </source>
</evidence>
<keyword evidence="4" id="KW-1185">Reference proteome</keyword>
<organism evidence="3 4">
    <name type="scientific">Paraburkholderia hiiakae</name>
    <dbReference type="NCBI Taxonomy" id="1081782"/>
    <lineage>
        <taxon>Bacteria</taxon>
        <taxon>Pseudomonadati</taxon>
        <taxon>Pseudomonadota</taxon>
        <taxon>Betaproteobacteria</taxon>
        <taxon>Burkholderiales</taxon>
        <taxon>Burkholderiaceae</taxon>
        <taxon>Paraburkholderia</taxon>
    </lineage>
</organism>
<reference evidence="3 4" key="1">
    <citation type="submission" date="2020-10" db="EMBL/GenBank/DDBJ databases">
        <authorList>
            <person name="Peeters C."/>
        </authorList>
    </citation>
    <scope>NUCLEOTIDE SEQUENCE [LARGE SCALE GENOMIC DNA]</scope>
    <source>
        <strain evidence="3 4">LMG 27952</strain>
    </source>
</reference>
<evidence type="ECO:0000313" key="4">
    <source>
        <dbReference type="Proteomes" id="UP000656319"/>
    </source>
</evidence>
<sequence>MSTAAAAPNSHEGPNGFQRHEPHDNTHEEEHSDHHEEQASKQTKSQRIPKDYKDLLYEWNRAAYVYQGSAYALSLFGIVSGIGVTYFLGGGNKFQYATAFATGLGFLGAVCAAVSGVMRPMQIGNRYRNAWRTLNVARLRFQLDPLMSPMHLWEAMARGELIIGDFELNAAEGRTAPEDRPRNRKIKLSIKLFESFLEWHRDTPKETLLQLLSGQPDFGTMKDLSQPALLILFAQRSAAAAAMVAMNSDSHR</sequence>